<gene>
    <name evidence="1" type="primary">49</name>
    <name evidence="1" type="ORF">SEA_PASCHALIS_49</name>
</gene>
<organism evidence="1 2">
    <name type="scientific">Microbacterium phage Paschalis</name>
    <dbReference type="NCBI Taxonomy" id="2992928"/>
    <lineage>
        <taxon>Viruses</taxon>
        <taxon>Duplodnaviria</taxon>
        <taxon>Heunggongvirae</taxon>
        <taxon>Uroviricota</taxon>
        <taxon>Caudoviricetes</taxon>
        <taxon>Hodgkinviridae</taxon>
        <taxon>Quhwahvirus</taxon>
        <taxon>Quhwahvirus paschalis</taxon>
    </lineage>
</organism>
<sequence length="111" mass="12084">MAEQNDLPEGIEREDARGYALSLQVLGNLINYTGAYMTAEAGTAEESEAEDALNEFVDRVVSMGPEVSGKALLVFASLVTAVGDQEKVQAWFTEQGERVTPFLTPEERGEQ</sequence>
<reference evidence="1 2" key="1">
    <citation type="submission" date="2018-04" db="EMBL/GenBank/DDBJ databases">
        <authorList>
            <person name="Paschalis M.I."/>
            <person name="Cheong D.K."/>
            <person name="Petit-Frere T."/>
            <person name="Stoner K.N."/>
            <person name="Veracka M."/>
            <person name="Ewers R.M."/>
            <person name="Maciver D.B."/>
            <person name="Santiago X."/>
            <person name="Nichols C.D."/>
            <person name="Scaff D.S."/>
            <person name="Osorio S.M."/>
            <person name="Mercado F.J."/>
            <person name="Tamondong K.G."/>
            <person name="Lee J."/>
            <person name="Nicholson R.L."/>
            <person name="Antonucci M.K."/>
            <person name="Anger G.K."/>
            <person name="Washington J.M."/>
            <person name="Garlena R.A."/>
            <person name="Russell D.A."/>
            <person name="Pope W.H."/>
            <person name="Jacobs-Sera D."/>
            <person name="Hendrix R.W."/>
            <person name="Hatfull G.F."/>
        </authorList>
    </citation>
    <scope>NUCLEOTIDE SEQUENCE [LARGE SCALE GENOMIC DNA]</scope>
</reference>
<name>A0A2U8UPI6_9CAUD</name>
<dbReference type="RefSeq" id="YP_009801896.1">
    <property type="nucleotide sequence ID" value="NC_047976.1"/>
</dbReference>
<proteinExistence type="predicted"/>
<protein>
    <submittedName>
        <fullName evidence="1">Uncharacterized protein</fullName>
    </submittedName>
</protein>
<keyword evidence="2" id="KW-1185">Reference proteome</keyword>
<evidence type="ECO:0000313" key="2">
    <source>
        <dbReference type="Proteomes" id="UP000246726"/>
    </source>
</evidence>
<dbReference type="GeneID" id="54992424"/>
<evidence type="ECO:0000313" key="1">
    <source>
        <dbReference type="EMBL" id="AWN05542.1"/>
    </source>
</evidence>
<dbReference type="Proteomes" id="UP000246726">
    <property type="component" value="Segment"/>
</dbReference>
<accession>A0A2U8UPI6</accession>
<dbReference type="EMBL" id="MH155873">
    <property type="protein sequence ID" value="AWN05542.1"/>
    <property type="molecule type" value="Genomic_DNA"/>
</dbReference>